<evidence type="ECO:0000256" key="1">
    <source>
        <dbReference type="ARBA" id="ARBA00022603"/>
    </source>
</evidence>
<dbReference type="Gene3D" id="3.40.50.150">
    <property type="entry name" value="Vaccinia Virus protein VP39"/>
    <property type="match status" value="1"/>
</dbReference>
<dbReference type="InterPro" id="IPR007213">
    <property type="entry name" value="Ppm1/Ppm2/Tcmp"/>
</dbReference>
<dbReference type="PANTHER" id="PTHR43619:SF2">
    <property type="entry name" value="S-ADENOSYL-L-METHIONINE-DEPENDENT METHYLTRANSFERASES SUPERFAMILY PROTEIN"/>
    <property type="match status" value="1"/>
</dbReference>
<dbReference type="InterPro" id="IPR029063">
    <property type="entry name" value="SAM-dependent_MTases_sf"/>
</dbReference>
<name>A0A0A0HXU2_CLOBO</name>
<dbReference type="InterPro" id="IPR016874">
    <property type="entry name" value="TcmP-like"/>
</dbReference>
<reference evidence="3 4" key="1">
    <citation type="submission" date="2014-01" db="EMBL/GenBank/DDBJ databases">
        <title>Plasmidome dynamics in the species complex Clostridium novyi sensu lato converts strains of independent lineages into distinctly different pathogens.</title>
        <authorList>
            <person name="Skarin H."/>
            <person name="Segerman B."/>
        </authorList>
    </citation>
    <scope>NUCLEOTIDE SEQUENCE [LARGE SCALE GENOMIC DNA]</scope>
    <source>
        <strain evidence="3 4">DC5</strain>
    </source>
</reference>
<dbReference type="PANTHER" id="PTHR43619">
    <property type="entry name" value="S-ADENOSYL-L-METHIONINE-DEPENDENT METHYLTRANSFERASE YKTD-RELATED"/>
    <property type="match status" value="1"/>
</dbReference>
<keyword evidence="1 3" id="KW-0489">Methyltransferase</keyword>
<dbReference type="PIRSF" id="PIRSF028177">
    <property type="entry name" value="Polyketide_synth_Omtfrase_TcmP"/>
    <property type="match status" value="1"/>
</dbReference>
<accession>A0A0A0HXU2</accession>
<dbReference type="GO" id="GO:0008168">
    <property type="term" value="F:methyltransferase activity"/>
    <property type="evidence" value="ECO:0007669"/>
    <property type="project" value="UniProtKB-KW"/>
</dbReference>
<evidence type="ECO:0000256" key="2">
    <source>
        <dbReference type="ARBA" id="ARBA00022679"/>
    </source>
</evidence>
<dbReference type="RefSeq" id="WP_039258782.1">
    <property type="nucleotide sequence ID" value="NZ_JDRY01000172.1"/>
</dbReference>
<evidence type="ECO:0000313" key="4">
    <source>
        <dbReference type="Proteomes" id="UP000030014"/>
    </source>
</evidence>
<comment type="caution">
    <text evidence="3">The sequence shown here is derived from an EMBL/GenBank/DDBJ whole genome shotgun (WGS) entry which is preliminary data.</text>
</comment>
<proteinExistence type="predicted"/>
<dbReference type="Pfam" id="PF04072">
    <property type="entry name" value="LCM"/>
    <property type="match status" value="1"/>
</dbReference>
<organism evidence="3 4">
    <name type="scientific">Clostridium botulinum C/D str. DC5</name>
    <dbReference type="NCBI Taxonomy" id="1443128"/>
    <lineage>
        <taxon>Bacteria</taxon>
        <taxon>Bacillati</taxon>
        <taxon>Bacillota</taxon>
        <taxon>Clostridia</taxon>
        <taxon>Eubacteriales</taxon>
        <taxon>Clostridiaceae</taxon>
        <taxon>Clostridium</taxon>
    </lineage>
</organism>
<dbReference type="GO" id="GO:0032259">
    <property type="term" value="P:methylation"/>
    <property type="evidence" value="ECO:0007669"/>
    <property type="project" value="UniProtKB-KW"/>
</dbReference>
<dbReference type="SUPFAM" id="SSF53335">
    <property type="entry name" value="S-adenosyl-L-methionine-dependent methyltransferases"/>
    <property type="match status" value="1"/>
</dbReference>
<dbReference type="EMBL" id="JDRY01000172">
    <property type="protein sequence ID" value="KGM93198.1"/>
    <property type="molecule type" value="Genomic_DNA"/>
</dbReference>
<keyword evidence="2 3" id="KW-0808">Transferase</keyword>
<evidence type="ECO:0000313" key="3">
    <source>
        <dbReference type="EMBL" id="KGM93198.1"/>
    </source>
</evidence>
<sequence length="267" mass="30858">MKLKLSGVMETLLIPLYVRAKDSISKTPIINDKKAAEIIKSIEYDFSKFESGWMTYYGTLARVKTMDMQARKFIEKNPDCVIVSIGCGLDTRFSRIDNGKIHWYNLDFPEVIEQRKLFFQENERVKNIAKSALDPTWTKEVETNGKKLLIISEGVLMYFKPDEVKEFLEILTSGFNSFEAHFDMIYKLLVNKGNMHDTVKKTNAQFYFGVKDGSEIVKLCPKLKQLGLINFTDELKHILPGAKKLLTPFFYLTNDRLCIYGYENTPL</sequence>
<gene>
    <name evidence="3" type="ORF">Z955_15875</name>
</gene>
<dbReference type="AlphaFoldDB" id="A0A0A0HXU2"/>
<dbReference type="Proteomes" id="UP000030014">
    <property type="component" value="Unassembled WGS sequence"/>
</dbReference>
<protein>
    <submittedName>
        <fullName evidence="3">Methyltransferase</fullName>
    </submittedName>
</protein>